<keyword evidence="4" id="KW-0804">Transcription</keyword>
<dbReference type="Gramene" id="KZM87519">
    <property type="protein sequence ID" value="KZM87519"/>
    <property type="gene ID" value="DCAR_024653"/>
</dbReference>
<comment type="subcellular location">
    <subcellularLocation>
        <location evidence="1">Nucleus</location>
    </subcellularLocation>
</comment>
<dbReference type="InterPro" id="IPR005333">
    <property type="entry name" value="Transcription_factor_TCP"/>
</dbReference>
<dbReference type="Proteomes" id="UP000077755">
    <property type="component" value="Chromosome 7"/>
</dbReference>
<dbReference type="PANTHER" id="PTHR31072">
    <property type="entry name" value="TRANSCRIPTION FACTOR TCP4-RELATED"/>
    <property type="match status" value="1"/>
</dbReference>
<evidence type="ECO:0000256" key="5">
    <source>
        <dbReference type="ARBA" id="ARBA00023242"/>
    </source>
</evidence>
<sequence length="344" mass="37183">MTISMAISSPARSQSTSARMNTSLSLRPTTSFKASMPQNISPVSTTNNRIEERQPKVHGRDYRVRIPVLCAARIFQLTRELYHRTNGETIEWLLRQAEPSIIAATGTGTVPAQSISCLYDVTSSSSTSVFSPSSSTMVAPNVDPSRIEVNHPMSPPVTMMADVYPPMMQNSQHVEGLEANLPLSLSTTMHLPVAYNPESFDMQGAERVVLNAPMNSSAMIPDVFSPRMHNAQPVNDVGVAIPLNQSAMEVRNVYPQEFPTFIHAGGDEANPDLGGSTTVMFPYVFPPEVWKEVEANDLVSSSAGIDLNVVPPGMDDLQQSEGVEVDQFASSSTGVVPTTGDDAI</sequence>
<keyword evidence="3" id="KW-0238">DNA-binding</keyword>
<reference evidence="6" key="2">
    <citation type="submission" date="2022-03" db="EMBL/GenBank/DDBJ databases">
        <title>Draft title - Genomic analysis of global carrot germplasm unveils the trajectory of domestication and the origin of high carotenoid orange carrot.</title>
        <authorList>
            <person name="Iorizzo M."/>
            <person name="Ellison S."/>
            <person name="Senalik D."/>
            <person name="Macko-Podgorni A."/>
            <person name="Grzebelus D."/>
            <person name="Bostan H."/>
            <person name="Rolling W."/>
            <person name="Curaba J."/>
            <person name="Simon P."/>
        </authorList>
    </citation>
    <scope>NUCLEOTIDE SEQUENCE</scope>
    <source>
        <tissue evidence="6">Leaf</tissue>
    </source>
</reference>
<keyword evidence="5" id="KW-0539">Nucleus</keyword>
<dbReference type="PANTHER" id="PTHR31072:SF91">
    <property type="entry name" value="TRANSCRIPTION FACTOR TCP6"/>
    <property type="match status" value="1"/>
</dbReference>
<evidence type="ECO:0000313" key="7">
    <source>
        <dbReference type="Proteomes" id="UP000077755"/>
    </source>
</evidence>
<dbReference type="InterPro" id="IPR017887">
    <property type="entry name" value="TF_TCP_subgr"/>
</dbReference>
<proteinExistence type="predicted"/>
<dbReference type="EMBL" id="CP093349">
    <property type="protein sequence ID" value="WOH08879.1"/>
    <property type="molecule type" value="Genomic_DNA"/>
</dbReference>
<keyword evidence="2" id="KW-0805">Transcription regulation</keyword>
<dbReference type="GO" id="GO:0003700">
    <property type="term" value="F:DNA-binding transcription factor activity"/>
    <property type="evidence" value="ECO:0007669"/>
    <property type="project" value="InterPro"/>
</dbReference>
<reference evidence="6" key="1">
    <citation type="journal article" date="2016" name="Nat. Genet.">
        <title>A high-quality carrot genome assembly provides new insights into carotenoid accumulation and asterid genome evolution.</title>
        <authorList>
            <person name="Iorizzo M."/>
            <person name="Ellison S."/>
            <person name="Senalik D."/>
            <person name="Zeng P."/>
            <person name="Satapoomin P."/>
            <person name="Huang J."/>
            <person name="Bowman M."/>
            <person name="Iovene M."/>
            <person name="Sanseverino W."/>
            <person name="Cavagnaro P."/>
            <person name="Yildiz M."/>
            <person name="Macko-Podgorni A."/>
            <person name="Moranska E."/>
            <person name="Grzebelus E."/>
            <person name="Grzebelus D."/>
            <person name="Ashrafi H."/>
            <person name="Zheng Z."/>
            <person name="Cheng S."/>
            <person name="Spooner D."/>
            <person name="Van Deynze A."/>
            <person name="Simon P."/>
        </authorList>
    </citation>
    <scope>NUCLEOTIDE SEQUENCE</scope>
    <source>
        <tissue evidence="6">Leaf</tissue>
    </source>
</reference>
<organism evidence="6 7">
    <name type="scientific">Daucus carota subsp. sativus</name>
    <name type="common">Carrot</name>
    <dbReference type="NCBI Taxonomy" id="79200"/>
    <lineage>
        <taxon>Eukaryota</taxon>
        <taxon>Viridiplantae</taxon>
        <taxon>Streptophyta</taxon>
        <taxon>Embryophyta</taxon>
        <taxon>Tracheophyta</taxon>
        <taxon>Spermatophyta</taxon>
        <taxon>Magnoliopsida</taxon>
        <taxon>eudicotyledons</taxon>
        <taxon>Gunneridae</taxon>
        <taxon>Pentapetalae</taxon>
        <taxon>asterids</taxon>
        <taxon>campanulids</taxon>
        <taxon>Apiales</taxon>
        <taxon>Apiaceae</taxon>
        <taxon>Apioideae</taxon>
        <taxon>Scandiceae</taxon>
        <taxon>Daucinae</taxon>
        <taxon>Daucus</taxon>
        <taxon>Daucus sect. Daucus</taxon>
    </lineage>
</organism>
<name>A0A161Y5J4_DAUCS</name>
<gene>
    <name evidence="6" type="ORF">DCAR_0728330</name>
</gene>
<keyword evidence="7" id="KW-1185">Reference proteome</keyword>
<protein>
    <submittedName>
        <fullName evidence="6">Uncharacterized protein</fullName>
    </submittedName>
</protein>
<evidence type="ECO:0000256" key="3">
    <source>
        <dbReference type="ARBA" id="ARBA00023125"/>
    </source>
</evidence>
<dbReference type="GO" id="GO:0005634">
    <property type="term" value="C:nucleus"/>
    <property type="evidence" value="ECO:0007669"/>
    <property type="project" value="UniProtKB-SubCell"/>
</dbReference>
<evidence type="ECO:0000313" key="6">
    <source>
        <dbReference type="EMBL" id="WOH08879.1"/>
    </source>
</evidence>
<accession>A0A161Y5J4</accession>
<dbReference type="Pfam" id="PF03634">
    <property type="entry name" value="TCP"/>
    <property type="match status" value="1"/>
</dbReference>
<evidence type="ECO:0000256" key="2">
    <source>
        <dbReference type="ARBA" id="ARBA00023015"/>
    </source>
</evidence>
<dbReference type="GO" id="GO:0043565">
    <property type="term" value="F:sequence-specific DNA binding"/>
    <property type="evidence" value="ECO:0007669"/>
    <property type="project" value="TreeGrafter"/>
</dbReference>
<dbReference type="PROSITE" id="PS51369">
    <property type="entry name" value="TCP"/>
    <property type="match status" value="1"/>
</dbReference>
<evidence type="ECO:0000256" key="4">
    <source>
        <dbReference type="ARBA" id="ARBA00023163"/>
    </source>
</evidence>
<evidence type="ECO:0000256" key="1">
    <source>
        <dbReference type="ARBA" id="ARBA00004123"/>
    </source>
</evidence>
<dbReference type="AlphaFoldDB" id="A0A161Y5J4"/>